<comment type="caution">
    <text evidence="1">The sequence shown here is derived from an EMBL/GenBank/DDBJ whole genome shotgun (WGS) entry which is preliminary data.</text>
</comment>
<name>A0ACC1ASC7_9ROSI</name>
<accession>A0ACC1ASC7</accession>
<organism evidence="1 2">
    <name type="scientific">Pistacia atlantica</name>
    <dbReference type="NCBI Taxonomy" id="434234"/>
    <lineage>
        <taxon>Eukaryota</taxon>
        <taxon>Viridiplantae</taxon>
        <taxon>Streptophyta</taxon>
        <taxon>Embryophyta</taxon>
        <taxon>Tracheophyta</taxon>
        <taxon>Spermatophyta</taxon>
        <taxon>Magnoliopsida</taxon>
        <taxon>eudicotyledons</taxon>
        <taxon>Gunneridae</taxon>
        <taxon>Pentapetalae</taxon>
        <taxon>rosids</taxon>
        <taxon>malvids</taxon>
        <taxon>Sapindales</taxon>
        <taxon>Anacardiaceae</taxon>
        <taxon>Pistacia</taxon>
    </lineage>
</organism>
<evidence type="ECO:0000313" key="2">
    <source>
        <dbReference type="Proteomes" id="UP001164250"/>
    </source>
</evidence>
<reference evidence="2" key="1">
    <citation type="journal article" date="2023" name="G3 (Bethesda)">
        <title>Genome assembly and association tests identify interacting loci associated with vigor, precocity, and sex in interspecific pistachio rootstocks.</title>
        <authorList>
            <person name="Palmer W."/>
            <person name="Jacygrad E."/>
            <person name="Sagayaradj S."/>
            <person name="Cavanaugh K."/>
            <person name="Han R."/>
            <person name="Bertier L."/>
            <person name="Beede B."/>
            <person name="Kafkas S."/>
            <person name="Golino D."/>
            <person name="Preece J."/>
            <person name="Michelmore R."/>
        </authorList>
    </citation>
    <scope>NUCLEOTIDE SEQUENCE [LARGE SCALE GENOMIC DNA]</scope>
</reference>
<evidence type="ECO:0000313" key="1">
    <source>
        <dbReference type="EMBL" id="KAJ0089553.1"/>
    </source>
</evidence>
<dbReference type="EMBL" id="CM047904">
    <property type="protein sequence ID" value="KAJ0089553.1"/>
    <property type="molecule type" value="Genomic_DNA"/>
</dbReference>
<sequence length="254" mass="29238">MSTLKNKGKRPIVHDSHDPPIKKRSTSSGTPKLTTRISSSKSQEQENATETDVKEIWTWDMHPQITCKLVEVLCHLKYEFQKGYVTIIWLKEERPFQVLARLKDISPQTPKMMALLLCMSKYVASKLQENIIYIRCPLADCKGLLEPEYCHKILPQDVFDRWNKALCEDVIPGAQKFYCPFKSCSALMISDGEVIMESECPHCYRLFCAQCKVPWHAGISCAEFKKLNKNESSSEDMMLMKACREEEMEEVSSL</sequence>
<gene>
    <name evidence="1" type="ORF">Patl1_13686</name>
</gene>
<protein>
    <submittedName>
        <fullName evidence="1">Uncharacterized protein</fullName>
    </submittedName>
</protein>
<dbReference type="Proteomes" id="UP001164250">
    <property type="component" value="Chromosome 8"/>
</dbReference>
<proteinExistence type="predicted"/>
<keyword evidence="2" id="KW-1185">Reference proteome</keyword>